<evidence type="ECO:0000256" key="4">
    <source>
        <dbReference type="ARBA" id="ARBA00023136"/>
    </source>
</evidence>
<dbReference type="Pfam" id="PF04140">
    <property type="entry name" value="ICMT"/>
    <property type="match status" value="1"/>
</dbReference>
<evidence type="ECO:0000313" key="5">
    <source>
        <dbReference type="EMBL" id="TMQ68912.1"/>
    </source>
</evidence>
<dbReference type="GO" id="GO:0004671">
    <property type="term" value="F:protein C-terminal S-isoprenylcysteine carboxyl O-methyltransferase activity"/>
    <property type="evidence" value="ECO:0007669"/>
    <property type="project" value="InterPro"/>
</dbReference>
<evidence type="ECO:0000256" key="3">
    <source>
        <dbReference type="ARBA" id="ARBA00022989"/>
    </source>
</evidence>
<dbReference type="GO" id="GO:0016020">
    <property type="term" value="C:membrane"/>
    <property type="evidence" value="ECO:0007669"/>
    <property type="project" value="UniProtKB-SubCell"/>
</dbReference>
<reference evidence="5 6" key="1">
    <citation type="journal article" date="2019" name="Nat. Microbiol.">
        <title>Mediterranean grassland soil C-N compound turnover is dependent on rainfall and depth, and is mediated by genomically divergent microorganisms.</title>
        <authorList>
            <person name="Diamond S."/>
            <person name="Andeer P.F."/>
            <person name="Li Z."/>
            <person name="Crits-Christoph A."/>
            <person name="Burstein D."/>
            <person name="Anantharaman K."/>
            <person name="Lane K.R."/>
            <person name="Thomas B.C."/>
            <person name="Pan C."/>
            <person name="Northen T.R."/>
            <person name="Banfield J.F."/>
        </authorList>
    </citation>
    <scope>NUCLEOTIDE SEQUENCE [LARGE SCALE GENOMIC DNA]</scope>
    <source>
        <strain evidence="5">WS_10</strain>
    </source>
</reference>
<dbReference type="EMBL" id="VBPA01000365">
    <property type="protein sequence ID" value="TMQ68912.1"/>
    <property type="molecule type" value="Genomic_DNA"/>
</dbReference>
<evidence type="ECO:0000256" key="1">
    <source>
        <dbReference type="ARBA" id="ARBA00004141"/>
    </source>
</evidence>
<proteinExistence type="predicted"/>
<keyword evidence="3" id="KW-1133">Transmembrane helix</keyword>
<dbReference type="InterPro" id="IPR007269">
    <property type="entry name" value="ICMT_MeTrfase"/>
</dbReference>
<evidence type="ECO:0000313" key="6">
    <source>
        <dbReference type="Proteomes" id="UP000319836"/>
    </source>
</evidence>
<accession>A0A538TZ49</accession>
<dbReference type="PANTHER" id="PTHR43847">
    <property type="entry name" value="BLL3993 PROTEIN"/>
    <property type="match status" value="1"/>
</dbReference>
<name>A0A538TZ49_UNCEI</name>
<dbReference type="Proteomes" id="UP000319836">
    <property type="component" value="Unassembled WGS sequence"/>
</dbReference>
<evidence type="ECO:0000256" key="2">
    <source>
        <dbReference type="ARBA" id="ARBA00022692"/>
    </source>
</evidence>
<organism evidence="5 6">
    <name type="scientific">Eiseniibacteriota bacterium</name>
    <dbReference type="NCBI Taxonomy" id="2212470"/>
    <lineage>
        <taxon>Bacteria</taxon>
        <taxon>Candidatus Eiseniibacteriota</taxon>
    </lineage>
</organism>
<dbReference type="InterPro" id="IPR052527">
    <property type="entry name" value="Metal_cation-efflux_comp"/>
</dbReference>
<dbReference type="AlphaFoldDB" id="A0A538TZ49"/>
<dbReference type="PANTHER" id="PTHR43847:SF1">
    <property type="entry name" value="BLL3993 PROTEIN"/>
    <property type="match status" value="1"/>
</dbReference>
<comment type="caution">
    <text evidence="5">The sequence shown here is derived from an EMBL/GenBank/DDBJ whole genome shotgun (WGS) entry which is preliminary data.</text>
</comment>
<keyword evidence="2" id="KW-0812">Transmembrane</keyword>
<evidence type="ECO:0008006" key="7">
    <source>
        <dbReference type="Google" id="ProtNLM"/>
    </source>
</evidence>
<feature type="non-terminal residue" evidence="5">
    <location>
        <position position="1"/>
    </location>
</feature>
<keyword evidence="4" id="KW-0472">Membrane</keyword>
<gene>
    <name evidence="5" type="ORF">E6K80_13420</name>
</gene>
<dbReference type="Gene3D" id="1.20.120.1630">
    <property type="match status" value="1"/>
</dbReference>
<protein>
    <recommendedName>
        <fullName evidence="7">Isoprenylcysteine carboxylmethyltransferase family protein</fullName>
    </recommendedName>
</protein>
<comment type="subcellular location">
    <subcellularLocation>
        <location evidence="1">Membrane</location>
        <topology evidence="1">Multi-pass membrane protein</topology>
    </subcellularLocation>
</comment>
<sequence>ILVLPGAPRVSSGPYRWLAHPNYVAVVVELVAGPLVFGAWRTALAISALNAVALFIRMTEEDRALDSAAPRGMTTSHSR</sequence>